<feature type="transmembrane region" description="Helical" evidence="1">
    <location>
        <begin position="345"/>
        <end position="363"/>
    </location>
</feature>
<dbReference type="EMBL" id="LSMT01000477">
    <property type="protein sequence ID" value="PFX17366.1"/>
    <property type="molecule type" value="Genomic_DNA"/>
</dbReference>
<keyword evidence="1" id="KW-0472">Membrane</keyword>
<sequence length="365" mass="41196">MGERKRKWSMGWWEDDVSDSELNGIGEMDNHLEDVSDGELLQMAEMWEEASDEQHGSGTENMPLFNFEVAVIGESAKFKKTLLKQHVRTKKIQLRQARESDNLGHEVTEAVRRVAAQIIGDAGERWPHGVRGEDQVFNFSTPRFQHPLQSSHFRVDQVIGGSDRWQTYLEVLANQLNSNESFEAEDSFNVDVTLITHGGGDNDNLGGKWGRWLGHKKLASVIHDRKCILEVSNTDQLCCARAICLAKAACEAKNSTADQRYYRSLLRYPLSLTRCAKFLHREAGVPEGPCGTLWEGRVGCLPSVFGHTVSTQSSYGLLPLWGHSVAEEEDEPVKKPAALYKKQDIWFMVVSSWFMVLPSWFMGLP</sequence>
<evidence type="ECO:0000313" key="3">
    <source>
        <dbReference type="Proteomes" id="UP000225706"/>
    </source>
</evidence>
<protein>
    <submittedName>
        <fullName evidence="2">Uncharacterized protein</fullName>
    </submittedName>
</protein>
<gene>
    <name evidence="2" type="ORF">AWC38_SpisGene18300</name>
</gene>
<keyword evidence="3" id="KW-1185">Reference proteome</keyword>
<comment type="caution">
    <text evidence="2">The sequence shown here is derived from an EMBL/GenBank/DDBJ whole genome shotgun (WGS) entry which is preliminary data.</text>
</comment>
<organism evidence="2 3">
    <name type="scientific">Stylophora pistillata</name>
    <name type="common">Smooth cauliflower coral</name>
    <dbReference type="NCBI Taxonomy" id="50429"/>
    <lineage>
        <taxon>Eukaryota</taxon>
        <taxon>Metazoa</taxon>
        <taxon>Cnidaria</taxon>
        <taxon>Anthozoa</taxon>
        <taxon>Hexacorallia</taxon>
        <taxon>Scleractinia</taxon>
        <taxon>Astrocoeniina</taxon>
        <taxon>Pocilloporidae</taxon>
        <taxon>Stylophora</taxon>
    </lineage>
</organism>
<keyword evidence="1" id="KW-0812">Transmembrane</keyword>
<keyword evidence="1" id="KW-1133">Transmembrane helix</keyword>
<evidence type="ECO:0000256" key="1">
    <source>
        <dbReference type="SAM" id="Phobius"/>
    </source>
</evidence>
<reference evidence="3" key="1">
    <citation type="journal article" date="2017" name="bioRxiv">
        <title>Comparative analysis of the genomes of Stylophora pistillata and Acropora digitifera provides evidence for extensive differences between species of corals.</title>
        <authorList>
            <person name="Voolstra C.R."/>
            <person name="Li Y."/>
            <person name="Liew Y.J."/>
            <person name="Baumgarten S."/>
            <person name="Zoccola D."/>
            <person name="Flot J.-F."/>
            <person name="Tambutte S."/>
            <person name="Allemand D."/>
            <person name="Aranda M."/>
        </authorList>
    </citation>
    <scope>NUCLEOTIDE SEQUENCE [LARGE SCALE GENOMIC DNA]</scope>
</reference>
<accession>A0A2B4RJL7</accession>
<dbReference type="Proteomes" id="UP000225706">
    <property type="component" value="Unassembled WGS sequence"/>
</dbReference>
<dbReference type="AlphaFoldDB" id="A0A2B4RJL7"/>
<evidence type="ECO:0000313" key="2">
    <source>
        <dbReference type="EMBL" id="PFX17366.1"/>
    </source>
</evidence>
<name>A0A2B4RJL7_STYPI</name>
<proteinExistence type="predicted"/>